<sequence length="139" mass="15986">MFSTQEYLDKKTGPYGIGRFSYLQSLVTEFQDTDSEEAKLQVLANLTNFAYDPINYEYIRHLKIIDLFLDITAVPVVDAMLRFKKSKNTRLSNLAVVFLEDYCSQERKDEALKLQAQWDSLVQAQAQTSVQGYTPNTVK</sequence>
<dbReference type="PANTHER" id="PTHR46263">
    <property type="entry name" value="ARMADILLO REPEAT-CONTAINING PROTEIN 7"/>
    <property type="match status" value="1"/>
</dbReference>
<evidence type="ECO:0000313" key="1">
    <source>
        <dbReference type="EMBL" id="KAK2147721.1"/>
    </source>
</evidence>
<comment type="caution">
    <text evidence="1">The sequence shown here is derived from an EMBL/GenBank/DDBJ whole genome shotgun (WGS) entry which is preliminary data.</text>
</comment>
<dbReference type="Proteomes" id="UP001208570">
    <property type="component" value="Unassembled WGS sequence"/>
</dbReference>
<evidence type="ECO:0000313" key="2">
    <source>
        <dbReference type="Proteomes" id="UP001208570"/>
    </source>
</evidence>
<accession>A0AAD9J737</accession>
<reference evidence="1" key="1">
    <citation type="journal article" date="2023" name="Mol. Biol. Evol.">
        <title>Third-Generation Sequencing Reveals the Adaptive Role of the Epigenome in Three Deep-Sea Polychaetes.</title>
        <authorList>
            <person name="Perez M."/>
            <person name="Aroh O."/>
            <person name="Sun Y."/>
            <person name="Lan Y."/>
            <person name="Juniper S.K."/>
            <person name="Young C.R."/>
            <person name="Angers B."/>
            <person name="Qian P.Y."/>
        </authorList>
    </citation>
    <scope>NUCLEOTIDE SEQUENCE</scope>
    <source>
        <strain evidence="1">P08H-3</strain>
    </source>
</reference>
<dbReference type="EMBL" id="JAODUP010000539">
    <property type="protein sequence ID" value="KAK2147721.1"/>
    <property type="molecule type" value="Genomic_DNA"/>
</dbReference>
<gene>
    <name evidence="1" type="ORF">LSH36_539g01000</name>
</gene>
<keyword evidence="2" id="KW-1185">Reference proteome</keyword>
<proteinExistence type="predicted"/>
<evidence type="ECO:0008006" key="3">
    <source>
        <dbReference type="Google" id="ProtNLM"/>
    </source>
</evidence>
<dbReference type="PANTHER" id="PTHR46263:SF1">
    <property type="entry name" value="ARMADILLO REPEAT-CONTAINING PROTEIN 7"/>
    <property type="match status" value="1"/>
</dbReference>
<protein>
    <recommendedName>
        <fullName evidence="3">Armadillo repeat-containing protein 7</fullName>
    </recommendedName>
</protein>
<name>A0AAD9J737_9ANNE</name>
<dbReference type="InterPro" id="IPR042462">
    <property type="entry name" value="ARMC7"/>
</dbReference>
<organism evidence="1 2">
    <name type="scientific">Paralvinella palmiformis</name>
    <dbReference type="NCBI Taxonomy" id="53620"/>
    <lineage>
        <taxon>Eukaryota</taxon>
        <taxon>Metazoa</taxon>
        <taxon>Spiralia</taxon>
        <taxon>Lophotrochozoa</taxon>
        <taxon>Annelida</taxon>
        <taxon>Polychaeta</taxon>
        <taxon>Sedentaria</taxon>
        <taxon>Canalipalpata</taxon>
        <taxon>Terebellida</taxon>
        <taxon>Terebelliformia</taxon>
        <taxon>Alvinellidae</taxon>
        <taxon>Paralvinella</taxon>
    </lineage>
</organism>
<dbReference type="AlphaFoldDB" id="A0AAD9J737"/>